<keyword evidence="3" id="KW-0964">Secreted</keyword>
<feature type="signal peptide" evidence="6">
    <location>
        <begin position="1"/>
        <end position="24"/>
    </location>
</feature>
<comment type="similarity">
    <text evidence="2 4">Belongs to the AB hydrolase superfamily. Lipase family.</text>
</comment>
<proteinExistence type="inferred from homology"/>
<feature type="domain" description="Lipase" evidence="7">
    <location>
        <begin position="171"/>
        <end position="297"/>
    </location>
</feature>
<accession>A0ABQ7S962</accession>
<evidence type="ECO:0000256" key="4">
    <source>
        <dbReference type="RuleBase" id="RU004262"/>
    </source>
</evidence>
<name>A0ABQ7S962_9ACAR</name>
<organism evidence="8 9">
    <name type="scientific">Fragariocoptes setiger</name>
    <dbReference type="NCBI Taxonomy" id="1670756"/>
    <lineage>
        <taxon>Eukaryota</taxon>
        <taxon>Metazoa</taxon>
        <taxon>Ecdysozoa</taxon>
        <taxon>Arthropoda</taxon>
        <taxon>Chelicerata</taxon>
        <taxon>Arachnida</taxon>
        <taxon>Acari</taxon>
        <taxon>Acariformes</taxon>
        <taxon>Trombidiformes</taxon>
        <taxon>Prostigmata</taxon>
        <taxon>Eupodina</taxon>
        <taxon>Eriophyoidea</taxon>
        <taxon>Phytoptidae</taxon>
        <taxon>Fragariocoptes</taxon>
    </lineage>
</organism>
<comment type="caution">
    <text evidence="8">The sequence shown here is derived from an EMBL/GenBank/DDBJ whole genome shotgun (WGS) entry which is preliminary data.</text>
</comment>
<evidence type="ECO:0000256" key="5">
    <source>
        <dbReference type="SAM" id="MobiDB-lite"/>
    </source>
</evidence>
<evidence type="ECO:0000256" key="6">
    <source>
        <dbReference type="SAM" id="SignalP"/>
    </source>
</evidence>
<evidence type="ECO:0000313" key="8">
    <source>
        <dbReference type="EMBL" id="KAG9509942.1"/>
    </source>
</evidence>
<dbReference type="SUPFAM" id="SSF53474">
    <property type="entry name" value="alpha/beta-Hydrolases"/>
    <property type="match status" value="1"/>
</dbReference>
<gene>
    <name evidence="8" type="primary">LIPI</name>
    <name evidence="8" type="ORF">GZH46_01526</name>
</gene>
<evidence type="ECO:0000256" key="1">
    <source>
        <dbReference type="ARBA" id="ARBA00004613"/>
    </source>
</evidence>
<protein>
    <submittedName>
        <fullName evidence="8">Lipase member I</fullName>
    </submittedName>
</protein>
<feature type="region of interest" description="Disordered" evidence="5">
    <location>
        <begin position="658"/>
        <end position="681"/>
    </location>
</feature>
<feature type="domain" description="Lipase" evidence="7">
    <location>
        <begin position="337"/>
        <end position="494"/>
    </location>
</feature>
<dbReference type="InterPro" id="IPR029058">
    <property type="entry name" value="AB_hydrolase_fold"/>
</dbReference>
<comment type="subcellular location">
    <subcellularLocation>
        <location evidence="1">Secreted</location>
    </subcellularLocation>
</comment>
<dbReference type="PANTHER" id="PTHR11610">
    <property type="entry name" value="LIPASE"/>
    <property type="match status" value="1"/>
</dbReference>
<keyword evidence="6" id="KW-0732">Signal</keyword>
<dbReference type="Gene3D" id="3.40.50.1820">
    <property type="entry name" value="alpha/beta hydrolase"/>
    <property type="match status" value="1"/>
</dbReference>
<keyword evidence="9" id="KW-1185">Reference proteome</keyword>
<dbReference type="Proteomes" id="UP000825002">
    <property type="component" value="Unassembled WGS sequence"/>
</dbReference>
<dbReference type="InterPro" id="IPR000734">
    <property type="entry name" value="TAG_lipase"/>
</dbReference>
<dbReference type="PANTHER" id="PTHR11610:SF173">
    <property type="entry name" value="LIPASE DOMAIN-CONTAINING PROTEIN-RELATED"/>
    <property type="match status" value="1"/>
</dbReference>
<dbReference type="InterPro" id="IPR013818">
    <property type="entry name" value="Lipase"/>
</dbReference>
<sequence length="879" mass="97865">MMKLPVAILLVICALLLQVCIVEPFSMLLHDQRAAGAPDLFGSLTTQLLQGANTRQLKDDEQNITLSDDELMRCMVPTIPIDPISVAPIIYMFTAPSGQTSGEPLSAQAELNLAEQRVDCSARFEFDSLDEGGVANDYVDGVQQISPARSCESACGTIEDALKCWNPNGPTLIVTHGFMASATVADTWLLRLKNIVLSAPAPVSVSKSDGTMRHERPTVFVVDWSRGSQPLLGFADYGRAVASTHLVAQMLAHFFTKLLALHEPHGLIGDPALMHCVGHSLGAHVCGMLGKQMRHNLAQKIKQQRQQQQQPLNINRHGDVDDQQNDELDNIERHVFPKLGRITALDPAGPCYSTLMTTPLRKLIRPDNRVQAPNDDLERRRLTRWDAHVVVALHTDASVFGLNENVADMDVYVNGGSSQPGCRSIGDKVRQALTLQVRAFMENQFSVECSHTYAHSLVSTWLGGTQCQQVAYKCSSWRAFKTGQCGHCDHTNRQCVLAMIDAQSFVKLSDTSAELPLSGYSGVSDLVPAPDAPPLVSVRQFVSSVRAPADKFVQCALNQTYELVSATHAGIQSANNPNNIANSEIDIDDIDNLQDDQDDDDDYLLDRGNPLAMRVNETNLHREQRYYMRTDDSSATCVFMYQVIVELNQRFEQLDYLRSKQQQQRSAAPLPPPPLSGQMDDQSGTWMNWMLQVPQQLVESTLLLDEQSTARSSQVLVTLFHAQRMLRNSMRVSHRVTPKQQQQQTRDQSYFYRYDDPAGTLHVPTYVSLDSVILARDPTLDAMSALLTLPLVEKEELRNNNDTVEQKRPLKQANTIDRVIVTAPDVSLLNAITRITINFMSSSDYSTRVKYSTRLCRNRLDLGAQPQPETQLELSTHYC</sequence>
<dbReference type="EMBL" id="JAIFTH010000281">
    <property type="protein sequence ID" value="KAG9509942.1"/>
    <property type="molecule type" value="Genomic_DNA"/>
</dbReference>
<evidence type="ECO:0000256" key="3">
    <source>
        <dbReference type="ARBA" id="ARBA00022525"/>
    </source>
</evidence>
<evidence type="ECO:0000313" key="9">
    <source>
        <dbReference type="Proteomes" id="UP000825002"/>
    </source>
</evidence>
<evidence type="ECO:0000256" key="2">
    <source>
        <dbReference type="ARBA" id="ARBA00010701"/>
    </source>
</evidence>
<dbReference type="Pfam" id="PF00151">
    <property type="entry name" value="Lipase"/>
    <property type="match status" value="2"/>
</dbReference>
<feature type="chain" id="PRO_5047047824" evidence="6">
    <location>
        <begin position="25"/>
        <end position="879"/>
    </location>
</feature>
<evidence type="ECO:0000259" key="7">
    <source>
        <dbReference type="Pfam" id="PF00151"/>
    </source>
</evidence>
<reference evidence="8 9" key="1">
    <citation type="submission" date="2020-10" db="EMBL/GenBank/DDBJ databases">
        <authorList>
            <person name="Klimov P.B."/>
            <person name="Dyachkov S.M."/>
            <person name="Chetverikov P.E."/>
        </authorList>
    </citation>
    <scope>NUCLEOTIDE SEQUENCE [LARGE SCALE GENOMIC DNA]</scope>
    <source>
        <strain evidence="8">BMOC 18-1129-001#AD2665</strain>
        <tissue evidence="8">Entire mites</tissue>
    </source>
</reference>